<dbReference type="SUPFAM" id="SSF55174">
    <property type="entry name" value="Alpha-L RNA-binding motif"/>
    <property type="match status" value="1"/>
</dbReference>
<proteinExistence type="predicted"/>
<protein>
    <submittedName>
        <fullName evidence="2">RNA-binding S4 domain-containing protein</fullName>
    </submittedName>
</protein>
<organism evidence="2 3">
    <name type="scientific">Anoxynatronum sibiricum</name>
    <dbReference type="NCBI Taxonomy" id="210623"/>
    <lineage>
        <taxon>Bacteria</taxon>
        <taxon>Bacillati</taxon>
        <taxon>Bacillota</taxon>
        <taxon>Clostridia</taxon>
        <taxon>Eubacteriales</taxon>
        <taxon>Clostridiaceae</taxon>
        <taxon>Anoxynatronum</taxon>
    </lineage>
</organism>
<evidence type="ECO:0000313" key="2">
    <source>
        <dbReference type="EMBL" id="MEN1760071.1"/>
    </source>
</evidence>
<reference evidence="2 3" key="1">
    <citation type="submission" date="2024-04" db="EMBL/GenBank/DDBJ databases">
        <title>Genome sequencing and metabolic network reconstruction of aminoacids and betaine degradation by Anoxynatronum sibiricum.</title>
        <authorList>
            <person name="Detkova E.N."/>
            <person name="Boltjanskaja Y.V."/>
            <person name="Mardanov A.V."/>
            <person name="Kevbrin V."/>
        </authorList>
    </citation>
    <scope>NUCLEOTIDE SEQUENCE [LARGE SCALE GENOMIC DNA]</scope>
    <source>
        <strain evidence="2 3">Z-7981</strain>
    </source>
</reference>
<dbReference type="EMBL" id="JBCITM010000005">
    <property type="protein sequence ID" value="MEN1760071.1"/>
    <property type="molecule type" value="Genomic_DNA"/>
</dbReference>
<name>A0ABU9VSH2_9CLOT</name>
<dbReference type="Pfam" id="PF13275">
    <property type="entry name" value="S4_2"/>
    <property type="match status" value="1"/>
</dbReference>
<dbReference type="CDD" id="cd00165">
    <property type="entry name" value="S4"/>
    <property type="match status" value="1"/>
</dbReference>
<comment type="caution">
    <text evidence="2">The sequence shown here is derived from an EMBL/GenBank/DDBJ whole genome shotgun (WGS) entry which is preliminary data.</text>
</comment>
<evidence type="ECO:0000313" key="3">
    <source>
        <dbReference type="Proteomes" id="UP001407405"/>
    </source>
</evidence>
<accession>A0ABU9VSH2</accession>
<dbReference type="Gene3D" id="3.10.290.10">
    <property type="entry name" value="RNA-binding S4 domain"/>
    <property type="match status" value="1"/>
</dbReference>
<dbReference type="RefSeq" id="WP_343185395.1">
    <property type="nucleotide sequence ID" value="NZ_JBCITM010000005.1"/>
</dbReference>
<keyword evidence="1" id="KW-0694">RNA-binding</keyword>
<dbReference type="InterPro" id="IPR036986">
    <property type="entry name" value="S4_RNA-bd_sf"/>
</dbReference>
<dbReference type="PROSITE" id="PS50889">
    <property type="entry name" value="S4"/>
    <property type="match status" value="1"/>
</dbReference>
<evidence type="ECO:0000256" key="1">
    <source>
        <dbReference type="PROSITE-ProRule" id="PRU00182"/>
    </source>
</evidence>
<gene>
    <name evidence="2" type="ORF">AAIG11_06285</name>
</gene>
<sequence>MIQFTLEGDYIKLDQLLKAVSIADSGGQAKHLIVTGMVKVNGTVATERGKKIRQGDQVICEREMIEVV</sequence>
<keyword evidence="3" id="KW-1185">Reference proteome</keyword>
<dbReference type="Proteomes" id="UP001407405">
    <property type="component" value="Unassembled WGS sequence"/>
</dbReference>